<dbReference type="Proteomes" id="UP000237105">
    <property type="component" value="Unassembled WGS sequence"/>
</dbReference>
<evidence type="ECO:0008006" key="4">
    <source>
        <dbReference type="Google" id="ProtNLM"/>
    </source>
</evidence>
<keyword evidence="1" id="KW-0472">Membrane</keyword>
<comment type="caution">
    <text evidence="2">The sequence shown here is derived from an EMBL/GenBank/DDBJ whole genome shotgun (WGS) entry which is preliminary data.</text>
</comment>
<dbReference type="AlphaFoldDB" id="A0A2P5D7G9"/>
<dbReference type="OrthoDB" id="10467879at2759"/>
<evidence type="ECO:0000256" key="1">
    <source>
        <dbReference type="SAM" id="Phobius"/>
    </source>
</evidence>
<reference evidence="3" key="1">
    <citation type="submission" date="2016-06" db="EMBL/GenBank/DDBJ databases">
        <title>Parallel loss of symbiosis genes in relatives of nitrogen-fixing non-legume Parasponia.</title>
        <authorList>
            <person name="Van Velzen R."/>
            <person name="Holmer R."/>
            <person name="Bu F."/>
            <person name="Rutten L."/>
            <person name="Van Zeijl A."/>
            <person name="Liu W."/>
            <person name="Santuari L."/>
            <person name="Cao Q."/>
            <person name="Sharma T."/>
            <person name="Shen D."/>
            <person name="Roswanjaya Y."/>
            <person name="Wardhani T."/>
            <person name="Kalhor M.S."/>
            <person name="Jansen J."/>
            <person name="Van den Hoogen J."/>
            <person name="Gungor B."/>
            <person name="Hartog M."/>
            <person name="Hontelez J."/>
            <person name="Verver J."/>
            <person name="Yang W.-C."/>
            <person name="Schijlen E."/>
            <person name="Repin R."/>
            <person name="Schilthuizen M."/>
            <person name="Schranz E."/>
            <person name="Heidstra R."/>
            <person name="Miyata K."/>
            <person name="Fedorova E."/>
            <person name="Kohlen W."/>
            <person name="Bisseling T."/>
            <person name="Smit S."/>
            <person name="Geurts R."/>
        </authorList>
    </citation>
    <scope>NUCLEOTIDE SEQUENCE [LARGE SCALE GENOMIC DNA]</scope>
    <source>
        <strain evidence="3">cv. WU1-14</strain>
    </source>
</reference>
<sequence length="179" mass="19915">GGARSRLSSYILASLPPLQANTKPPHTTLLQTTTRSLFLQLTTSQNPSFLLLLRTSSNPSHIPTRRIRTRKPKDPILFFKNAGMGQTRPIRARPRWRRAPKVGSLCLTVILVVIVALGKPLICVIVIGRFGSGLEVEEVFGDYASGSGHGGRQESLPHLVLHWAVRLWTHSLCIQWVWV</sequence>
<feature type="non-terminal residue" evidence="2">
    <location>
        <position position="1"/>
    </location>
</feature>
<evidence type="ECO:0000313" key="2">
    <source>
        <dbReference type="EMBL" id="PON69247.1"/>
    </source>
</evidence>
<name>A0A2P5D7G9_PARAD</name>
<keyword evidence="1" id="KW-0812">Transmembrane</keyword>
<accession>A0A2P5D7G9</accession>
<gene>
    <name evidence="2" type="ORF">PanWU01x14_089700</name>
</gene>
<dbReference type="EMBL" id="JXTB01000057">
    <property type="protein sequence ID" value="PON69247.1"/>
    <property type="molecule type" value="Genomic_DNA"/>
</dbReference>
<evidence type="ECO:0000313" key="3">
    <source>
        <dbReference type="Proteomes" id="UP000237105"/>
    </source>
</evidence>
<protein>
    <recommendedName>
        <fullName evidence="4">Transmembrane protein</fullName>
    </recommendedName>
</protein>
<keyword evidence="1" id="KW-1133">Transmembrane helix</keyword>
<proteinExistence type="predicted"/>
<feature type="transmembrane region" description="Helical" evidence="1">
    <location>
        <begin position="102"/>
        <end position="127"/>
    </location>
</feature>
<organism evidence="2 3">
    <name type="scientific">Parasponia andersonii</name>
    <name type="common">Sponia andersonii</name>
    <dbReference type="NCBI Taxonomy" id="3476"/>
    <lineage>
        <taxon>Eukaryota</taxon>
        <taxon>Viridiplantae</taxon>
        <taxon>Streptophyta</taxon>
        <taxon>Embryophyta</taxon>
        <taxon>Tracheophyta</taxon>
        <taxon>Spermatophyta</taxon>
        <taxon>Magnoliopsida</taxon>
        <taxon>eudicotyledons</taxon>
        <taxon>Gunneridae</taxon>
        <taxon>Pentapetalae</taxon>
        <taxon>rosids</taxon>
        <taxon>fabids</taxon>
        <taxon>Rosales</taxon>
        <taxon>Cannabaceae</taxon>
        <taxon>Parasponia</taxon>
    </lineage>
</organism>
<keyword evidence="3" id="KW-1185">Reference proteome</keyword>